<dbReference type="EMBL" id="RAPY01000001">
    <property type="protein sequence ID" value="RKE55865.1"/>
    <property type="molecule type" value="Genomic_DNA"/>
</dbReference>
<dbReference type="PANTHER" id="PTHR43301:SF3">
    <property type="entry name" value="ARABINAN ENDO-1,5-ALPHA-L-ARABINOSIDASE A-RELATED"/>
    <property type="match status" value="1"/>
</dbReference>
<organism evidence="1 2">
    <name type="scientific">Sphingobacterium detergens</name>
    <dbReference type="NCBI Taxonomy" id="1145106"/>
    <lineage>
        <taxon>Bacteria</taxon>
        <taxon>Pseudomonadati</taxon>
        <taxon>Bacteroidota</taxon>
        <taxon>Sphingobacteriia</taxon>
        <taxon>Sphingobacteriales</taxon>
        <taxon>Sphingobacteriaceae</taxon>
        <taxon>Sphingobacterium</taxon>
    </lineage>
</organism>
<protein>
    <recommendedName>
        <fullName evidence="3">Glycosyl hydrolase family 43</fullName>
    </recommendedName>
</protein>
<sequence length="350" mass="40360">MKNIFIGFVFLLNAIHGLHAQVKEADLSAYLMVYFKDESHGLYFALSKDGYSFTDINKGQPIIAGDSIAQQKGIRDPYILRGPDGHFYMVMTDLHIYGQQQGYRNQEWERDGKEFGWGNNRGIVLMKSADLIHWSHLELRLDQLFKGWENVGAIWAPQLIYDEAVGKLMIYFTMRFGNGLNRLYYGYMNTDFTALESEPQLLFQYPKVNKNYIDGDITRVGDRYHLFYVAHDDVPGIKQATANQPAGPYRYDDREYDPEAAACEAPHVWKKNGEQKWILMYDIYGISPHNFGFSETSDFKNFVNLGRFNEGKMKATNFSSPKHGAVISLTKREADRLAQHWQLDMPLKGK</sequence>
<name>A0A420BGS9_SPHD1</name>
<dbReference type="PANTHER" id="PTHR43301">
    <property type="entry name" value="ARABINAN ENDO-1,5-ALPHA-L-ARABINOSIDASE"/>
    <property type="match status" value="1"/>
</dbReference>
<dbReference type="Gene3D" id="2.115.10.20">
    <property type="entry name" value="Glycosyl hydrolase domain, family 43"/>
    <property type="match status" value="2"/>
</dbReference>
<reference evidence="1 2" key="1">
    <citation type="submission" date="2018-09" db="EMBL/GenBank/DDBJ databases">
        <title>Genomic Encyclopedia of Type Strains, Phase III (KMG-III): the genomes of soil and plant-associated and newly described type strains.</title>
        <authorList>
            <person name="Whitman W."/>
        </authorList>
    </citation>
    <scope>NUCLEOTIDE SEQUENCE [LARGE SCALE GENOMIC DNA]</scope>
    <source>
        <strain evidence="1 2">CECT 7938</strain>
    </source>
</reference>
<dbReference type="InterPro" id="IPR050727">
    <property type="entry name" value="GH43_arabinanases"/>
</dbReference>
<dbReference type="CDD" id="cd08983">
    <property type="entry name" value="GH43_Bt3655-like"/>
    <property type="match status" value="1"/>
</dbReference>
<dbReference type="InterPro" id="IPR023296">
    <property type="entry name" value="Glyco_hydro_beta-prop_sf"/>
</dbReference>
<dbReference type="Proteomes" id="UP000286246">
    <property type="component" value="Unassembled WGS sequence"/>
</dbReference>
<dbReference type="RefSeq" id="WP_120257604.1">
    <property type="nucleotide sequence ID" value="NZ_RAPY01000001.1"/>
</dbReference>
<evidence type="ECO:0000313" key="2">
    <source>
        <dbReference type="Proteomes" id="UP000286246"/>
    </source>
</evidence>
<gene>
    <name evidence="1" type="ORF">DFQ12_0704</name>
</gene>
<accession>A0A420BGS9</accession>
<keyword evidence="2" id="KW-1185">Reference proteome</keyword>
<proteinExistence type="predicted"/>
<dbReference type="SUPFAM" id="SSF75005">
    <property type="entry name" value="Arabinanase/levansucrase/invertase"/>
    <property type="match status" value="2"/>
</dbReference>
<evidence type="ECO:0008006" key="3">
    <source>
        <dbReference type="Google" id="ProtNLM"/>
    </source>
</evidence>
<evidence type="ECO:0000313" key="1">
    <source>
        <dbReference type="EMBL" id="RKE55865.1"/>
    </source>
</evidence>
<comment type="caution">
    <text evidence="1">The sequence shown here is derived from an EMBL/GenBank/DDBJ whole genome shotgun (WGS) entry which is preliminary data.</text>
</comment>
<dbReference type="AlphaFoldDB" id="A0A420BGS9"/>
<dbReference type="OrthoDB" id="9758923at2"/>